<dbReference type="EMBL" id="JBAHYK010003764">
    <property type="protein sequence ID" value="KAL0563226.1"/>
    <property type="molecule type" value="Genomic_DNA"/>
</dbReference>
<evidence type="ECO:0000256" key="1">
    <source>
        <dbReference type="SAM" id="MobiDB-lite"/>
    </source>
</evidence>
<gene>
    <name evidence="2" type="ORF">V5O48_018848</name>
</gene>
<accession>A0ABR3EK09</accession>
<dbReference type="Proteomes" id="UP001465976">
    <property type="component" value="Unassembled WGS sequence"/>
</dbReference>
<protein>
    <submittedName>
        <fullName evidence="2">Uncharacterized protein</fullName>
    </submittedName>
</protein>
<proteinExistence type="predicted"/>
<evidence type="ECO:0000313" key="2">
    <source>
        <dbReference type="EMBL" id="KAL0563226.1"/>
    </source>
</evidence>
<reference evidence="2 3" key="1">
    <citation type="submission" date="2024-02" db="EMBL/GenBank/DDBJ databases">
        <title>A draft genome for the cacao thread blight pathogen Marasmius crinis-equi.</title>
        <authorList>
            <person name="Cohen S.P."/>
            <person name="Baruah I.K."/>
            <person name="Amoako-Attah I."/>
            <person name="Bukari Y."/>
            <person name="Meinhardt L.W."/>
            <person name="Bailey B.A."/>
        </authorList>
    </citation>
    <scope>NUCLEOTIDE SEQUENCE [LARGE SCALE GENOMIC DNA]</scope>
    <source>
        <strain evidence="2 3">GH-76</strain>
    </source>
</reference>
<organism evidence="2 3">
    <name type="scientific">Marasmius crinis-equi</name>
    <dbReference type="NCBI Taxonomy" id="585013"/>
    <lineage>
        <taxon>Eukaryota</taxon>
        <taxon>Fungi</taxon>
        <taxon>Dikarya</taxon>
        <taxon>Basidiomycota</taxon>
        <taxon>Agaricomycotina</taxon>
        <taxon>Agaricomycetes</taxon>
        <taxon>Agaricomycetidae</taxon>
        <taxon>Agaricales</taxon>
        <taxon>Marasmiineae</taxon>
        <taxon>Marasmiaceae</taxon>
        <taxon>Marasmius</taxon>
    </lineage>
</organism>
<evidence type="ECO:0000313" key="3">
    <source>
        <dbReference type="Proteomes" id="UP001465976"/>
    </source>
</evidence>
<comment type="caution">
    <text evidence="2">The sequence shown here is derived from an EMBL/GenBank/DDBJ whole genome shotgun (WGS) entry which is preliminary data.</text>
</comment>
<keyword evidence="3" id="KW-1185">Reference proteome</keyword>
<feature type="compositionally biased region" description="Polar residues" evidence="1">
    <location>
        <begin position="99"/>
        <end position="122"/>
    </location>
</feature>
<name>A0ABR3EK09_9AGAR</name>
<feature type="region of interest" description="Disordered" evidence="1">
    <location>
        <begin position="98"/>
        <end position="122"/>
    </location>
</feature>
<sequence>MFEHASLPKQRHWPFNLGLPDGTDESYLTHTIDVIRDQDGDTVLWTSQGLTSLDAARPGRFDEEFGAERARTIDEKGWYLVVLTGQVVSQKSRPCFTLPNPSIQTPPKLLSSSDVANTADTR</sequence>